<proteinExistence type="predicted"/>
<keyword evidence="1" id="KW-0732">Signal</keyword>
<dbReference type="PANTHER" id="PTHR10838:SF7">
    <property type="entry name" value="SYNAPTOGYRIN-1"/>
    <property type="match status" value="1"/>
</dbReference>
<organism evidence="2 3">
    <name type="scientific">Goodea atripinnis</name>
    <dbReference type="NCBI Taxonomy" id="208336"/>
    <lineage>
        <taxon>Eukaryota</taxon>
        <taxon>Metazoa</taxon>
        <taxon>Chordata</taxon>
        <taxon>Craniata</taxon>
        <taxon>Vertebrata</taxon>
        <taxon>Euteleostomi</taxon>
        <taxon>Actinopterygii</taxon>
        <taxon>Neopterygii</taxon>
        <taxon>Teleostei</taxon>
        <taxon>Neoteleostei</taxon>
        <taxon>Acanthomorphata</taxon>
        <taxon>Ovalentaria</taxon>
        <taxon>Atherinomorphae</taxon>
        <taxon>Cyprinodontiformes</taxon>
        <taxon>Goodeidae</taxon>
        <taxon>Goodea</taxon>
    </lineage>
</organism>
<dbReference type="EMBL" id="JAHRIO010021131">
    <property type="protein sequence ID" value="MEQ2165296.1"/>
    <property type="molecule type" value="Genomic_DNA"/>
</dbReference>
<feature type="chain" id="PRO_5047378676" evidence="1">
    <location>
        <begin position="23"/>
        <end position="80"/>
    </location>
</feature>
<protein>
    <submittedName>
        <fullName evidence="2">Synaptogyrin-1</fullName>
    </submittedName>
</protein>
<accession>A0ABV0N2H5</accession>
<sequence>FWSLIWFVGFCFLANQWQISKPEDNPLNEGADAARATIIFCFFSIFTWVCSCTESACCHLLVRQGYYGFHPNHQGGTCYL</sequence>
<evidence type="ECO:0000313" key="3">
    <source>
        <dbReference type="Proteomes" id="UP001476798"/>
    </source>
</evidence>
<reference evidence="2 3" key="1">
    <citation type="submission" date="2021-06" db="EMBL/GenBank/DDBJ databases">
        <authorList>
            <person name="Palmer J.M."/>
        </authorList>
    </citation>
    <scope>NUCLEOTIDE SEQUENCE [LARGE SCALE GENOMIC DNA]</scope>
    <source>
        <strain evidence="2 3">GA_2019</strain>
        <tissue evidence="2">Muscle</tissue>
    </source>
</reference>
<feature type="signal peptide" evidence="1">
    <location>
        <begin position="1"/>
        <end position="22"/>
    </location>
</feature>
<evidence type="ECO:0000313" key="2">
    <source>
        <dbReference type="EMBL" id="MEQ2165296.1"/>
    </source>
</evidence>
<keyword evidence="3" id="KW-1185">Reference proteome</keyword>
<dbReference type="Proteomes" id="UP001476798">
    <property type="component" value="Unassembled WGS sequence"/>
</dbReference>
<name>A0ABV0N2H5_9TELE</name>
<feature type="non-terminal residue" evidence="2">
    <location>
        <position position="1"/>
    </location>
</feature>
<dbReference type="InterPro" id="IPR016579">
    <property type="entry name" value="Synaptogyrin"/>
</dbReference>
<gene>
    <name evidence="2" type="primary">SYNGR1_2</name>
    <name evidence="2" type="ORF">GOODEAATRI_015422</name>
</gene>
<dbReference type="PANTHER" id="PTHR10838">
    <property type="entry name" value="SYNAPTOGYRIN"/>
    <property type="match status" value="1"/>
</dbReference>
<comment type="caution">
    <text evidence="2">The sequence shown here is derived from an EMBL/GenBank/DDBJ whole genome shotgun (WGS) entry which is preliminary data.</text>
</comment>
<evidence type="ECO:0000256" key="1">
    <source>
        <dbReference type="SAM" id="SignalP"/>
    </source>
</evidence>